<dbReference type="AlphaFoldDB" id="A0A8T7M4I8"/>
<evidence type="ECO:0000313" key="1">
    <source>
        <dbReference type="EMBL" id="NWJ47011.1"/>
    </source>
</evidence>
<reference evidence="2" key="2">
    <citation type="journal article" date="2024" name="Nature">
        <title>Anoxygenic phototroph of the Chloroflexota uses a type I reaction centre.</title>
        <authorList>
            <person name="Tsuji J.M."/>
            <person name="Shaw N.A."/>
            <person name="Nagashima S."/>
            <person name="Venkiteswaran J.J."/>
            <person name="Schiff S.L."/>
            <person name="Watanabe T."/>
            <person name="Fukui M."/>
            <person name="Hanada S."/>
            <person name="Tank M."/>
            <person name="Neufeld J.D."/>
        </authorList>
    </citation>
    <scope>NUCLEOTIDE SEQUENCE</scope>
    <source>
        <strain evidence="2">L227-S17</strain>
        <plasmid evidence="2 4">unnamed1</plasmid>
    </source>
</reference>
<gene>
    <name evidence="1" type="ORF">HXX08_14205</name>
    <name evidence="2" type="ORF">OZ401_004796</name>
</gene>
<keyword evidence="2" id="KW-0614">Plasmid</keyword>
<organism evidence="1 3">
    <name type="scientific">Candidatus Chlorohelix allophototropha</name>
    <dbReference type="NCBI Taxonomy" id="3003348"/>
    <lineage>
        <taxon>Bacteria</taxon>
        <taxon>Bacillati</taxon>
        <taxon>Chloroflexota</taxon>
        <taxon>Chloroflexia</taxon>
        <taxon>Candidatus Chloroheliales</taxon>
        <taxon>Candidatus Chloroheliaceae</taxon>
        <taxon>Candidatus Chlorohelix</taxon>
    </lineage>
</organism>
<dbReference type="RefSeq" id="WP_341471880.1">
    <property type="nucleotide sequence ID" value="NZ_CP128401.1"/>
</dbReference>
<proteinExistence type="predicted"/>
<dbReference type="Proteomes" id="UP000521676">
    <property type="component" value="Unassembled WGS sequence"/>
</dbReference>
<dbReference type="Proteomes" id="UP001431572">
    <property type="component" value="Plasmid unnamed1"/>
</dbReference>
<reference evidence="1 3" key="1">
    <citation type="submission" date="2020-06" db="EMBL/GenBank/DDBJ databases">
        <title>Anoxygenic phototrophic Chloroflexota member uses a Type I reaction center.</title>
        <authorList>
            <person name="Tsuji J.M."/>
            <person name="Shaw N.A."/>
            <person name="Nagashima S."/>
            <person name="Venkiteswaran J."/>
            <person name="Schiff S.L."/>
            <person name="Hanada S."/>
            <person name="Tank M."/>
            <person name="Neufeld J.D."/>
        </authorList>
    </citation>
    <scope>NUCLEOTIDE SEQUENCE [LARGE SCALE GENOMIC DNA]</scope>
    <source>
        <strain evidence="1">L227-S17</strain>
    </source>
</reference>
<name>A0A8T7M4I8_9CHLR</name>
<dbReference type="EMBL" id="JACATZ010000001">
    <property type="protein sequence ID" value="NWJ47011.1"/>
    <property type="molecule type" value="Genomic_DNA"/>
</dbReference>
<sequence>MAGATDLAHSKNSFIWVEPAHYNEQAQPILNNLAISGILPQSIHQSTTRTIFDNVETAVTTHAAFAHFVSSAFPTTFFWSSKTTNQFIQVQLDHQKPATLLLTSPIV</sequence>
<dbReference type="EMBL" id="CP128401">
    <property type="protein sequence ID" value="WJW69995.1"/>
    <property type="molecule type" value="Genomic_DNA"/>
</dbReference>
<geneLocation type="plasmid" evidence="2 4">
    <name>unnamed1</name>
</geneLocation>
<protein>
    <submittedName>
        <fullName evidence="1">Uncharacterized protein</fullName>
    </submittedName>
</protein>
<keyword evidence="4" id="KW-1185">Reference proteome</keyword>
<evidence type="ECO:0000313" key="2">
    <source>
        <dbReference type="EMBL" id="WJW69995.1"/>
    </source>
</evidence>
<evidence type="ECO:0000313" key="3">
    <source>
        <dbReference type="Proteomes" id="UP000521676"/>
    </source>
</evidence>
<evidence type="ECO:0000313" key="4">
    <source>
        <dbReference type="Proteomes" id="UP001431572"/>
    </source>
</evidence>
<accession>A0A8T7M4I8</accession>